<dbReference type="STRING" id="665118.SAMN02983003_1462"/>
<dbReference type="EMBL" id="FPKU01000001">
    <property type="protein sequence ID" value="SFZ83110.1"/>
    <property type="molecule type" value="Genomic_DNA"/>
</dbReference>
<name>A0A1K2HW18_9HYPH</name>
<gene>
    <name evidence="2" type="ORF">SAMN02983003_1462</name>
</gene>
<evidence type="ECO:0000313" key="2">
    <source>
        <dbReference type="EMBL" id="SFZ83110.1"/>
    </source>
</evidence>
<proteinExistence type="predicted"/>
<dbReference type="AlphaFoldDB" id="A0A1K2HW18"/>
<accession>A0A1K2HW18</accession>
<dbReference type="Gene3D" id="3.10.129.10">
    <property type="entry name" value="Hotdog Thioesterase"/>
    <property type="match status" value="1"/>
</dbReference>
<dbReference type="PANTHER" id="PTHR43664">
    <property type="entry name" value="MONOAMINE OXIDASE-RELATED"/>
    <property type="match status" value="1"/>
</dbReference>
<dbReference type="Pfam" id="PF01575">
    <property type="entry name" value="MaoC_dehydratas"/>
    <property type="match status" value="1"/>
</dbReference>
<dbReference type="InterPro" id="IPR052342">
    <property type="entry name" value="MCH/BMMD"/>
</dbReference>
<organism evidence="2 3">
    <name type="scientific">Devosia enhydra</name>
    <dbReference type="NCBI Taxonomy" id="665118"/>
    <lineage>
        <taxon>Bacteria</taxon>
        <taxon>Pseudomonadati</taxon>
        <taxon>Pseudomonadota</taxon>
        <taxon>Alphaproteobacteria</taxon>
        <taxon>Hyphomicrobiales</taxon>
        <taxon>Devosiaceae</taxon>
        <taxon>Devosia</taxon>
    </lineage>
</organism>
<evidence type="ECO:0000259" key="1">
    <source>
        <dbReference type="Pfam" id="PF01575"/>
    </source>
</evidence>
<dbReference type="OrthoDB" id="9797938at2"/>
<sequence>MTHPTPCSIRHFEALAPGETFALGTIRVTRDMIIGFATQFDPLPFHLDEEAARKSLLGGLAASGWQTGALSLRLLHEGPLATIAGLRIGAVNGLKWRKPVLVDDTITGKATIVALRPEHARPNGIAVFGLDIANQHGDSVMTLEIDIVVARKPAASGDAS</sequence>
<evidence type="ECO:0000313" key="3">
    <source>
        <dbReference type="Proteomes" id="UP000183447"/>
    </source>
</evidence>
<dbReference type="InterPro" id="IPR029069">
    <property type="entry name" value="HotDog_dom_sf"/>
</dbReference>
<feature type="domain" description="MaoC-like" evidence="1">
    <location>
        <begin position="17"/>
        <end position="114"/>
    </location>
</feature>
<protein>
    <submittedName>
        <fullName evidence="2">Acyl dehydratase</fullName>
    </submittedName>
</protein>
<dbReference type="InterPro" id="IPR002539">
    <property type="entry name" value="MaoC-like_dom"/>
</dbReference>
<reference evidence="2 3" key="1">
    <citation type="submission" date="2016-11" db="EMBL/GenBank/DDBJ databases">
        <authorList>
            <person name="Jaros S."/>
            <person name="Januszkiewicz K."/>
            <person name="Wedrychowicz H."/>
        </authorList>
    </citation>
    <scope>NUCLEOTIDE SEQUENCE [LARGE SCALE GENOMIC DNA]</scope>
    <source>
        <strain evidence="2 3">ATCC 23634</strain>
    </source>
</reference>
<dbReference type="RefSeq" id="WP_072340303.1">
    <property type="nucleotide sequence ID" value="NZ_FPKU01000001.1"/>
</dbReference>
<dbReference type="Proteomes" id="UP000183447">
    <property type="component" value="Unassembled WGS sequence"/>
</dbReference>
<keyword evidence="3" id="KW-1185">Reference proteome</keyword>
<dbReference type="PANTHER" id="PTHR43664:SF1">
    <property type="entry name" value="BETA-METHYLMALYL-COA DEHYDRATASE"/>
    <property type="match status" value="1"/>
</dbReference>
<dbReference type="SUPFAM" id="SSF54637">
    <property type="entry name" value="Thioesterase/thiol ester dehydrase-isomerase"/>
    <property type="match status" value="1"/>
</dbReference>